<keyword evidence="2" id="KW-0378">Hydrolase</keyword>
<comment type="caution">
    <text evidence="4">The sequence shown here is derived from an EMBL/GenBank/DDBJ whole genome shotgun (WGS) entry which is preliminary data.</text>
</comment>
<dbReference type="InterPro" id="IPR004948">
    <property type="entry name" value="Nuc-triphosphatase_THEP1"/>
</dbReference>
<dbReference type="Proteomes" id="UP000244093">
    <property type="component" value="Unassembled WGS sequence"/>
</dbReference>
<evidence type="ECO:0000313" key="5">
    <source>
        <dbReference type="Proteomes" id="UP000244093"/>
    </source>
</evidence>
<dbReference type="AlphaFoldDB" id="A0A2R7Y6Z2"/>
<protein>
    <recommendedName>
        <fullName evidence="6">NTPase</fullName>
    </recommendedName>
</protein>
<dbReference type="NCBIfam" id="NF010248">
    <property type="entry name" value="PRK13695.1"/>
    <property type="match status" value="1"/>
</dbReference>
<dbReference type="PANTHER" id="PTHR43146:SF1">
    <property type="entry name" value="CANCER-RELATED NUCLEOSIDE-TRIPHOSPHATASE"/>
    <property type="match status" value="1"/>
</dbReference>
<organism evidence="4 5">
    <name type="scientific">Zestosphaera tikiterensis</name>
    <dbReference type="NCBI Taxonomy" id="1973259"/>
    <lineage>
        <taxon>Archaea</taxon>
        <taxon>Thermoproteota</taxon>
        <taxon>Thermoprotei</taxon>
        <taxon>Desulfurococcales</taxon>
        <taxon>Desulfurococcaceae</taxon>
        <taxon>Zestosphaera</taxon>
    </lineage>
</organism>
<dbReference type="Pfam" id="PF03266">
    <property type="entry name" value="NTPase_1"/>
    <property type="match status" value="1"/>
</dbReference>
<dbReference type="GO" id="GO:0005524">
    <property type="term" value="F:ATP binding"/>
    <property type="evidence" value="ECO:0007669"/>
    <property type="project" value="UniProtKB-KW"/>
</dbReference>
<evidence type="ECO:0000313" key="4">
    <source>
        <dbReference type="EMBL" id="PUA33300.1"/>
    </source>
</evidence>
<keyword evidence="3" id="KW-0067">ATP-binding</keyword>
<keyword evidence="1" id="KW-0547">Nucleotide-binding</keyword>
<sequence length="170" mass="18873">MTGRAGVGKTTVLTRSLNILRDKFSIGGIFCPEVRSGGVRLGFEIVDIATQRRGWLARADVPRCSGPKIGKYCVIVDEAINVGVTALEYALSNCGLIVIDEVGPMELSIPKLKSTIEKVLKSDKDVIAVIHRNLITDVISELCRNQECKVYEVNERNREYLHLEIVKNFI</sequence>
<name>A0A2R7Y6Z2_9CREN</name>
<dbReference type="CDD" id="cd19482">
    <property type="entry name" value="RecA-like_Thep1"/>
    <property type="match status" value="1"/>
</dbReference>
<dbReference type="GO" id="GO:0017111">
    <property type="term" value="F:ribonucleoside triphosphate phosphatase activity"/>
    <property type="evidence" value="ECO:0007669"/>
    <property type="project" value="InterPro"/>
</dbReference>
<evidence type="ECO:0000256" key="1">
    <source>
        <dbReference type="ARBA" id="ARBA00022741"/>
    </source>
</evidence>
<dbReference type="SUPFAM" id="SSF52540">
    <property type="entry name" value="P-loop containing nucleoside triphosphate hydrolases"/>
    <property type="match status" value="1"/>
</dbReference>
<reference evidence="4 5" key="1">
    <citation type="journal article" date="2018" name="Syst. Appl. Microbiol.">
        <title>A new symbiotic nanoarchaeote (Candidatus Nanoclepta minutus) and its host (Zestosphaera tikiterensis gen. nov., sp. nov.) from a New Zealand hot spring.</title>
        <authorList>
            <person name="St John E."/>
            <person name="Liu Y."/>
            <person name="Podar M."/>
            <person name="Stott M.B."/>
            <person name="Meneghin J."/>
            <person name="Chen Z."/>
            <person name="Lagutin K."/>
            <person name="Mitchell K."/>
            <person name="Reysenbach A.L."/>
        </authorList>
    </citation>
    <scope>NUCLEOTIDE SEQUENCE [LARGE SCALE GENOMIC DNA]</scope>
    <source>
        <strain evidence="4">NZ3</strain>
    </source>
</reference>
<dbReference type="Gene3D" id="3.40.50.300">
    <property type="entry name" value="P-loop containing nucleotide triphosphate hydrolases"/>
    <property type="match status" value="1"/>
</dbReference>
<evidence type="ECO:0000256" key="2">
    <source>
        <dbReference type="ARBA" id="ARBA00022801"/>
    </source>
</evidence>
<gene>
    <name evidence="4" type="ORF">B7O98_02385</name>
</gene>
<evidence type="ECO:0008006" key="6">
    <source>
        <dbReference type="Google" id="ProtNLM"/>
    </source>
</evidence>
<dbReference type="PANTHER" id="PTHR43146">
    <property type="entry name" value="CANCER-RELATED NUCLEOSIDE-TRIPHOSPHATASE"/>
    <property type="match status" value="1"/>
</dbReference>
<accession>A0A2R7Y6Z2</accession>
<dbReference type="EMBL" id="NBVN01000002">
    <property type="protein sequence ID" value="PUA33300.1"/>
    <property type="molecule type" value="Genomic_DNA"/>
</dbReference>
<dbReference type="InterPro" id="IPR027417">
    <property type="entry name" value="P-loop_NTPase"/>
</dbReference>
<proteinExistence type="predicted"/>
<evidence type="ECO:0000256" key="3">
    <source>
        <dbReference type="ARBA" id="ARBA00022840"/>
    </source>
</evidence>